<dbReference type="AlphaFoldDB" id="A0A0A9HDY5"/>
<evidence type="ECO:0000313" key="2">
    <source>
        <dbReference type="EMBL" id="JAE34024.1"/>
    </source>
</evidence>
<name>A0A0A9HDY5_ARUDO</name>
<feature type="compositionally biased region" description="Basic residues" evidence="1">
    <location>
        <begin position="64"/>
        <end position="73"/>
    </location>
</feature>
<evidence type="ECO:0000256" key="1">
    <source>
        <dbReference type="SAM" id="MobiDB-lite"/>
    </source>
</evidence>
<dbReference type="EMBL" id="GBRH01163872">
    <property type="protein sequence ID" value="JAE34024.1"/>
    <property type="molecule type" value="Transcribed_RNA"/>
</dbReference>
<proteinExistence type="predicted"/>
<feature type="compositionally biased region" description="Low complexity" evidence="1">
    <location>
        <begin position="1"/>
        <end position="23"/>
    </location>
</feature>
<accession>A0A0A9HDY5</accession>
<feature type="compositionally biased region" description="Low complexity" evidence="1">
    <location>
        <begin position="74"/>
        <end position="85"/>
    </location>
</feature>
<reference evidence="2" key="1">
    <citation type="submission" date="2014-09" db="EMBL/GenBank/DDBJ databases">
        <authorList>
            <person name="Magalhaes I.L.F."/>
            <person name="Oliveira U."/>
            <person name="Santos F.R."/>
            <person name="Vidigal T.H.D.A."/>
            <person name="Brescovit A.D."/>
            <person name="Santos A.J."/>
        </authorList>
    </citation>
    <scope>NUCLEOTIDE SEQUENCE</scope>
    <source>
        <tissue evidence="2">Shoot tissue taken approximately 20 cm above the soil surface</tissue>
    </source>
</reference>
<sequence>MPRRAAPAARGRGGVEAPRLLPRPGRRRRRRGGGPEVVGLARGGARGDGRRPRLGLRLGPRLARPPRGHRAKPRATAAANTAAPSTRRRVGFLGPRARAAGGSCGSGERGRGGAARRQEGAR</sequence>
<feature type="region of interest" description="Disordered" evidence="1">
    <location>
        <begin position="1"/>
        <end position="122"/>
    </location>
</feature>
<feature type="compositionally biased region" description="Basic and acidic residues" evidence="1">
    <location>
        <begin position="108"/>
        <end position="122"/>
    </location>
</feature>
<organism evidence="2">
    <name type="scientific">Arundo donax</name>
    <name type="common">Giant reed</name>
    <name type="synonym">Donax arundinaceus</name>
    <dbReference type="NCBI Taxonomy" id="35708"/>
    <lineage>
        <taxon>Eukaryota</taxon>
        <taxon>Viridiplantae</taxon>
        <taxon>Streptophyta</taxon>
        <taxon>Embryophyta</taxon>
        <taxon>Tracheophyta</taxon>
        <taxon>Spermatophyta</taxon>
        <taxon>Magnoliopsida</taxon>
        <taxon>Liliopsida</taxon>
        <taxon>Poales</taxon>
        <taxon>Poaceae</taxon>
        <taxon>PACMAD clade</taxon>
        <taxon>Arundinoideae</taxon>
        <taxon>Arundineae</taxon>
        <taxon>Arundo</taxon>
    </lineage>
</organism>
<reference evidence="2" key="2">
    <citation type="journal article" date="2015" name="Data Brief">
        <title>Shoot transcriptome of the giant reed, Arundo donax.</title>
        <authorList>
            <person name="Barrero R.A."/>
            <person name="Guerrero F.D."/>
            <person name="Moolhuijzen P."/>
            <person name="Goolsby J.A."/>
            <person name="Tidwell J."/>
            <person name="Bellgard S.E."/>
            <person name="Bellgard M.I."/>
        </authorList>
    </citation>
    <scope>NUCLEOTIDE SEQUENCE</scope>
    <source>
        <tissue evidence="2">Shoot tissue taken approximately 20 cm above the soil surface</tissue>
    </source>
</reference>
<protein>
    <submittedName>
        <fullName evidence="2">Uncharacterized protein</fullName>
    </submittedName>
</protein>